<comment type="caution">
    <text evidence="3">The sequence shown here is derived from an EMBL/GenBank/DDBJ whole genome shotgun (WGS) entry which is preliminary data.</text>
</comment>
<dbReference type="Pfam" id="PF00903">
    <property type="entry name" value="Glyoxalase"/>
    <property type="match status" value="1"/>
</dbReference>
<keyword evidence="1" id="KW-0479">Metal-binding</keyword>
<evidence type="ECO:0000256" key="1">
    <source>
        <dbReference type="ARBA" id="ARBA00022723"/>
    </source>
</evidence>
<organism evidence="3 4">
    <name type="scientific">Bowmanella denitrificans</name>
    <dbReference type="NCBI Taxonomy" id="366582"/>
    <lineage>
        <taxon>Bacteria</taxon>
        <taxon>Pseudomonadati</taxon>
        <taxon>Pseudomonadota</taxon>
        <taxon>Gammaproteobacteria</taxon>
        <taxon>Alteromonadales</taxon>
        <taxon>Alteromonadaceae</taxon>
        <taxon>Bowmanella</taxon>
    </lineage>
</organism>
<accession>A0ABN0XJL8</accession>
<dbReference type="EMBL" id="BAAAEI010000021">
    <property type="protein sequence ID" value="GAA0365952.1"/>
    <property type="molecule type" value="Genomic_DNA"/>
</dbReference>
<dbReference type="Gene3D" id="3.10.180.10">
    <property type="entry name" value="2,3-Dihydroxybiphenyl 1,2-Dioxygenase, domain 1"/>
    <property type="match status" value="1"/>
</dbReference>
<reference evidence="3 4" key="1">
    <citation type="journal article" date="2019" name="Int. J. Syst. Evol. Microbiol.">
        <title>The Global Catalogue of Microorganisms (GCM) 10K type strain sequencing project: providing services to taxonomists for standard genome sequencing and annotation.</title>
        <authorList>
            <consortium name="The Broad Institute Genomics Platform"/>
            <consortium name="The Broad Institute Genome Sequencing Center for Infectious Disease"/>
            <person name="Wu L."/>
            <person name="Ma J."/>
        </authorList>
    </citation>
    <scope>NUCLEOTIDE SEQUENCE [LARGE SCALE GENOMIC DNA]</scope>
    <source>
        <strain evidence="3 4">JCM 13378</strain>
    </source>
</reference>
<name>A0ABN0XJL8_9ALTE</name>
<dbReference type="InterPro" id="IPR018146">
    <property type="entry name" value="Glyoxalase_1_CS"/>
</dbReference>
<evidence type="ECO:0000313" key="3">
    <source>
        <dbReference type="EMBL" id="GAA0365952.1"/>
    </source>
</evidence>
<dbReference type="Proteomes" id="UP001501757">
    <property type="component" value="Unassembled WGS sequence"/>
</dbReference>
<sequence>MHSTSTDCPQPAIGYDHVGIRVSNRQRALRFYQGLGFRETYRIPRGEANEMATPAGVRINLIFNGATRPGAKNVLLDEPVKLPGMTHPAFLVADIQQFQNWLTQQGIVITEGPKRIGPRRVALFIRDPDGNVLEFNQLIPAEGENHETV</sequence>
<proteinExistence type="predicted"/>
<dbReference type="RefSeq" id="WP_343846353.1">
    <property type="nucleotide sequence ID" value="NZ_BAAAEI010000021.1"/>
</dbReference>
<gene>
    <name evidence="3" type="ORF">GCM10009092_32870</name>
</gene>
<evidence type="ECO:0000259" key="2">
    <source>
        <dbReference type="PROSITE" id="PS51819"/>
    </source>
</evidence>
<dbReference type="InterPro" id="IPR029068">
    <property type="entry name" value="Glyas_Bleomycin-R_OHBP_Dase"/>
</dbReference>
<evidence type="ECO:0000313" key="4">
    <source>
        <dbReference type="Proteomes" id="UP001501757"/>
    </source>
</evidence>
<dbReference type="PROSITE" id="PS51819">
    <property type="entry name" value="VOC"/>
    <property type="match status" value="1"/>
</dbReference>
<dbReference type="InterPro" id="IPR004360">
    <property type="entry name" value="Glyas_Fos-R_dOase_dom"/>
</dbReference>
<dbReference type="PROSITE" id="PS00934">
    <property type="entry name" value="GLYOXALASE_I_1"/>
    <property type="match status" value="1"/>
</dbReference>
<protein>
    <recommendedName>
        <fullName evidence="2">VOC domain-containing protein</fullName>
    </recommendedName>
</protein>
<keyword evidence="4" id="KW-1185">Reference proteome</keyword>
<dbReference type="InterPro" id="IPR037523">
    <property type="entry name" value="VOC_core"/>
</dbReference>
<feature type="domain" description="VOC" evidence="2">
    <location>
        <begin position="14"/>
        <end position="138"/>
    </location>
</feature>
<dbReference type="SUPFAM" id="SSF54593">
    <property type="entry name" value="Glyoxalase/Bleomycin resistance protein/Dihydroxybiphenyl dioxygenase"/>
    <property type="match status" value="1"/>
</dbReference>